<evidence type="ECO:0000256" key="3">
    <source>
        <dbReference type="ARBA" id="ARBA00010617"/>
    </source>
</evidence>
<keyword evidence="5 10" id="KW-0479">Metal-binding</keyword>
<evidence type="ECO:0000256" key="4">
    <source>
        <dbReference type="ARBA" id="ARBA00022617"/>
    </source>
</evidence>
<dbReference type="Pfam" id="PF00067">
    <property type="entry name" value="p450"/>
    <property type="match status" value="2"/>
</dbReference>
<evidence type="ECO:0000313" key="13">
    <source>
        <dbReference type="Proteomes" id="UP000813462"/>
    </source>
</evidence>
<comment type="caution">
    <text evidence="12">The sequence shown here is derived from an EMBL/GenBank/DDBJ whole genome shotgun (WGS) entry which is preliminary data.</text>
</comment>
<keyword evidence="7 10" id="KW-0408">Iron</keyword>
<gene>
    <name evidence="12" type="ORF">FEM48_Zijuj05G0107100</name>
</gene>
<dbReference type="GO" id="GO:0016020">
    <property type="term" value="C:membrane"/>
    <property type="evidence" value="ECO:0007669"/>
    <property type="project" value="UniProtKB-SubCell"/>
</dbReference>
<dbReference type="PANTHER" id="PTHR47943:SF9">
    <property type="entry name" value="CYTOCHROME P450"/>
    <property type="match status" value="1"/>
</dbReference>
<evidence type="ECO:0000313" key="12">
    <source>
        <dbReference type="EMBL" id="KAH7528767.1"/>
    </source>
</evidence>
<keyword evidence="6 11" id="KW-0560">Oxidoreductase</keyword>
<dbReference type="AlphaFoldDB" id="A0A978VEH8"/>
<dbReference type="InterPro" id="IPR002401">
    <property type="entry name" value="Cyt_P450_E_grp-I"/>
</dbReference>
<dbReference type="InterPro" id="IPR017972">
    <property type="entry name" value="Cyt_P450_CS"/>
</dbReference>
<comment type="subcellular location">
    <subcellularLocation>
        <location evidence="2">Membrane</location>
    </subcellularLocation>
</comment>
<dbReference type="Proteomes" id="UP000813462">
    <property type="component" value="Unassembled WGS sequence"/>
</dbReference>
<evidence type="ECO:0000256" key="5">
    <source>
        <dbReference type="ARBA" id="ARBA00022723"/>
    </source>
</evidence>
<evidence type="ECO:0000256" key="6">
    <source>
        <dbReference type="ARBA" id="ARBA00023002"/>
    </source>
</evidence>
<dbReference type="GO" id="GO:0004497">
    <property type="term" value="F:monooxygenase activity"/>
    <property type="evidence" value="ECO:0007669"/>
    <property type="project" value="UniProtKB-KW"/>
</dbReference>
<comment type="similarity">
    <text evidence="3 11">Belongs to the cytochrome P450 family.</text>
</comment>
<organism evidence="12 13">
    <name type="scientific">Ziziphus jujuba var. spinosa</name>
    <dbReference type="NCBI Taxonomy" id="714518"/>
    <lineage>
        <taxon>Eukaryota</taxon>
        <taxon>Viridiplantae</taxon>
        <taxon>Streptophyta</taxon>
        <taxon>Embryophyta</taxon>
        <taxon>Tracheophyta</taxon>
        <taxon>Spermatophyta</taxon>
        <taxon>Magnoliopsida</taxon>
        <taxon>eudicotyledons</taxon>
        <taxon>Gunneridae</taxon>
        <taxon>Pentapetalae</taxon>
        <taxon>rosids</taxon>
        <taxon>fabids</taxon>
        <taxon>Rosales</taxon>
        <taxon>Rhamnaceae</taxon>
        <taxon>Paliureae</taxon>
        <taxon>Ziziphus</taxon>
    </lineage>
</organism>
<evidence type="ECO:0000256" key="1">
    <source>
        <dbReference type="ARBA" id="ARBA00001971"/>
    </source>
</evidence>
<dbReference type="InterPro" id="IPR001128">
    <property type="entry name" value="Cyt_P450"/>
</dbReference>
<sequence>MTMTLGRNKDNRYDLKGLVEEVLNLVGTFNLADYVPFLGPLDLQGLTERMKKASKVIDQILEKIITEHEQDSNKQVQHRDFVDVLLPMMNKPMNPNDTQVLWKNFKMSCKVSLAWTGMVEEKDLGNLSYLDMAVKESFRLHPIAPLLVPRECLEETSIEGYWIPKKSRVMVNTWAIGRDPNVWSENVEEFYPERFIERNIDLKGQNFELLPFGSGHRMCPGVQRV</sequence>
<dbReference type="InterPro" id="IPR036396">
    <property type="entry name" value="Cyt_P450_sf"/>
</dbReference>
<feature type="binding site" description="axial binding residue" evidence="10">
    <location>
        <position position="219"/>
    </location>
    <ligand>
        <name>heme</name>
        <dbReference type="ChEBI" id="CHEBI:30413"/>
    </ligand>
    <ligandPart>
        <name>Fe</name>
        <dbReference type="ChEBI" id="CHEBI:18248"/>
    </ligandPart>
</feature>
<evidence type="ECO:0000256" key="2">
    <source>
        <dbReference type="ARBA" id="ARBA00004370"/>
    </source>
</evidence>
<dbReference type="EMBL" id="JAEACU010000005">
    <property type="protein sequence ID" value="KAH7528767.1"/>
    <property type="molecule type" value="Genomic_DNA"/>
</dbReference>
<dbReference type="PROSITE" id="PS00086">
    <property type="entry name" value="CYTOCHROME_P450"/>
    <property type="match status" value="1"/>
</dbReference>
<reference evidence="12" key="1">
    <citation type="journal article" date="2021" name="Front. Plant Sci.">
        <title>Chromosome-Scale Genome Assembly for Chinese Sour Jujube and Insights Into Its Genome Evolution and Domestication Signature.</title>
        <authorList>
            <person name="Shen L.-Y."/>
            <person name="Luo H."/>
            <person name="Wang X.-L."/>
            <person name="Wang X.-M."/>
            <person name="Qiu X.-J."/>
            <person name="Liu H."/>
            <person name="Zhou S.-S."/>
            <person name="Jia K.-H."/>
            <person name="Nie S."/>
            <person name="Bao Y.-T."/>
            <person name="Zhang R.-G."/>
            <person name="Yun Q.-Z."/>
            <person name="Chai Y.-H."/>
            <person name="Lu J.-Y."/>
            <person name="Li Y."/>
            <person name="Zhao S.-W."/>
            <person name="Mao J.-F."/>
            <person name="Jia S.-G."/>
            <person name="Mao Y.-M."/>
        </authorList>
    </citation>
    <scope>NUCLEOTIDE SEQUENCE</scope>
    <source>
        <strain evidence="12">AT0</strain>
        <tissue evidence="12">Leaf</tissue>
    </source>
</reference>
<dbReference type="PANTHER" id="PTHR47943">
    <property type="entry name" value="CYTOCHROME P450 93A3-LIKE"/>
    <property type="match status" value="1"/>
</dbReference>
<protein>
    <submittedName>
        <fullName evidence="12">Uncharacterized protein</fullName>
    </submittedName>
</protein>
<dbReference type="GO" id="GO:0020037">
    <property type="term" value="F:heme binding"/>
    <property type="evidence" value="ECO:0007669"/>
    <property type="project" value="InterPro"/>
</dbReference>
<dbReference type="SUPFAM" id="SSF48264">
    <property type="entry name" value="Cytochrome P450"/>
    <property type="match status" value="1"/>
</dbReference>
<dbReference type="GO" id="GO:0005506">
    <property type="term" value="F:iron ion binding"/>
    <property type="evidence" value="ECO:0007669"/>
    <property type="project" value="InterPro"/>
</dbReference>
<keyword evidence="9" id="KW-0472">Membrane</keyword>
<keyword evidence="4 10" id="KW-0349">Heme</keyword>
<evidence type="ECO:0000256" key="8">
    <source>
        <dbReference type="ARBA" id="ARBA00023033"/>
    </source>
</evidence>
<evidence type="ECO:0000256" key="9">
    <source>
        <dbReference type="ARBA" id="ARBA00023136"/>
    </source>
</evidence>
<dbReference type="GO" id="GO:0016705">
    <property type="term" value="F:oxidoreductase activity, acting on paired donors, with incorporation or reduction of molecular oxygen"/>
    <property type="evidence" value="ECO:0007669"/>
    <property type="project" value="InterPro"/>
</dbReference>
<keyword evidence="8 11" id="KW-0503">Monooxygenase</keyword>
<dbReference type="Gene3D" id="1.10.630.10">
    <property type="entry name" value="Cytochrome P450"/>
    <property type="match status" value="2"/>
</dbReference>
<dbReference type="PRINTS" id="PR00463">
    <property type="entry name" value="EP450I"/>
</dbReference>
<evidence type="ECO:0000256" key="10">
    <source>
        <dbReference type="PIRSR" id="PIRSR602401-1"/>
    </source>
</evidence>
<comment type="cofactor">
    <cofactor evidence="1 10">
        <name>heme</name>
        <dbReference type="ChEBI" id="CHEBI:30413"/>
    </cofactor>
</comment>
<accession>A0A978VEH8</accession>
<evidence type="ECO:0000256" key="11">
    <source>
        <dbReference type="RuleBase" id="RU000461"/>
    </source>
</evidence>
<name>A0A978VEH8_ZIZJJ</name>
<evidence type="ECO:0000256" key="7">
    <source>
        <dbReference type="ARBA" id="ARBA00023004"/>
    </source>
</evidence>
<proteinExistence type="inferred from homology"/>